<dbReference type="EMBL" id="BAABME010003439">
    <property type="protein sequence ID" value="GAA0158806.1"/>
    <property type="molecule type" value="Genomic_DNA"/>
</dbReference>
<gene>
    <name evidence="1" type="ORF">LIER_15741</name>
</gene>
<name>A0AAV3Q6J1_LITER</name>
<dbReference type="AlphaFoldDB" id="A0AAV3Q6J1"/>
<dbReference type="Proteomes" id="UP001454036">
    <property type="component" value="Unassembled WGS sequence"/>
</dbReference>
<protein>
    <submittedName>
        <fullName evidence="1">Uncharacterized protein</fullName>
    </submittedName>
</protein>
<keyword evidence="2" id="KW-1185">Reference proteome</keyword>
<organism evidence="1 2">
    <name type="scientific">Lithospermum erythrorhizon</name>
    <name type="common">Purple gromwell</name>
    <name type="synonym">Lithospermum officinale var. erythrorhizon</name>
    <dbReference type="NCBI Taxonomy" id="34254"/>
    <lineage>
        <taxon>Eukaryota</taxon>
        <taxon>Viridiplantae</taxon>
        <taxon>Streptophyta</taxon>
        <taxon>Embryophyta</taxon>
        <taxon>Tracheophyta</taxon>
        <taxon>Spermatophyta</taxon>
        <taxon>Magnoliopsida</taxon>
        <taxon>eudicotyledons</taxon>
        <taxon>Gunneridae</taxon>
        <taxon>Pentapetalae</taxon>
        <taxon>asterids</taxon>
        <taxon>lamiids</taxon>
        <taxon>Boraginales</taxon>
        <taxon>Boraginaceae</taxon>
        <taxon>Boraginoideae</taxon>
        <taxon>Lithospermeae</taxon>
        <taxon>Lithospermum</taxon>
    </lineage>
</organism>
<reference evidence="1 2" key="1">
    <citation type="submission" date="2024-01" db="EMBL/GenBank/DDBJ databases">
        <title>The complete chloroplast genome sequence of Lithospermum erythrorhizon: insights into the phylogenetic relationship among Boraginaceae species and the maternal lineages of purple gromwells.</title>
        <authorList>
            <person name="Okada T."/>
            <person name="Watanabe K."/>
        </authorList>
    </citation>
    <scope>NUCLEOTIDE SEQUENCE [LARGE SCALE GENOMIC DNA]</scope>
</reference>
<sequence length="226" mass="25604">MSGREDLLKWAEFGKGCRNPKITYLLRGHVRSRPNERMRGPREDIRIRSGLITPHSGSLVGRIYAQMEEKKIFPKRPKIKAPPHHRDLKKYCEYDKDHGHDTDEFWVLKVEIVKLIRSGGIAGGGDTSNARRRYARGAVYALGSPATTLDKGEISFSNKKLAGLELPHDDPLVNPTEYTTSDRLSFTSQNEVSHIRRSRGNVGGTKREDVNVISCPFLEACRRRIP</sequence>
<evidence type="ECO:0000313" key="1">
    <source>
        <dbReference type="EMBL" id="GAA0158806.1"/>
    </source>
</evidence>
<evidence type="ECO:0000313" key="2">
    <source>
        <dbReference type="Proteomes" id="UP001454036"/>
    </source>
</evidence>
<proteinExistence type="predicted"/>
<accession>A0AAV3Q6J1</accession>
<comment type="caution">
    <text evidence="1">The sequence shown here is derived from an EMBL/GenBank/DDBJ whole genome shotgun (WGS) entry which is preliminary data.</text>
</comment>